<gene>
    <name evidence="2" type="ORF">IWT30_00159</name>
</gene>
<evidence type="ECO:0000256" key="1">
    <source>
        <dbReference type="SAM" id="SignalP"/>
    </source>
</evidence>
<proteinExistence type="predicted"/>
<organism evidence="2 3">
    <name type="scientific">Secundilactobacillus mixtipabuli</name>
    <dbReference type="NCBI Taxonomy" id="1435342"/>
    <lineage>
        <taxon>Bacteria</taxon>
        <taxon>Bacillati</taxon>
        <taxon>Bacillota</taxon>
        <taxon>Bacilli</taxon>
        <taxon>Lactobacillales</taxon>
        <taxon>Lactobacillaceae</taxon>
        <taxon>Secundilactobacillus</taxon>
    </lineage>
</organism>
<dbReference type="EMBL" id="BCMF01000001">
    <property type="protein sequence ID" value="GAW98216.1"/>
    <property type="molecule type" value="Genomic_DNA"/>
</dbReference>
<feature type="signal peptide" evidence="1">
    <location>
        <begin position="1"/>
        <end position="29"/>
    </location>
</feature>
<evidence type="ECO:0008006" key="4">
    <source>
        <dbReference type="Google" id="ProtNLM"/>
    </source>
</evidence>
<keyword evidence="3" id="KW-1185">Reference proteome</keyword>
<feature type="chain" id="PRO_5012667439" description="WxL domain-containing protein" evidence="1">
    <location>
        <begin position="30"/>
        <end position="126"/>
    </location>
</feature>
<evidence type="ECO:0000313" key="2">
    <source>
        <dbReference type="EMBL" id="GAW98216.1"/>
    </source>
</evidence>
<name>A0A1Z5I8W8_9LACO</name>
<accession>A0A1Z5I8W8</accession>
<sequence precursor="true">MKKSLKLFSSALAIGMILGTNVSSLSAVAQEASDTTPTSSLTISGIAKKTSVRGVEVVLGANQITLDDNHYISAVEWKDNQKQDLLNGGTLVIPANDSNGNTIKGIASAEYAAAGIFSDYALGGSK</sequence>
<dbReference type="AlphaFoldDB" id="A0A1Z5I8W8"/>
<keyword evidence="1" id="KW-0732">Signal</keyword>
<comment type="caution">
    <text evidence="2">The sequence shown here is derived from an EMBL/GenBank/DDBJ whole genome shotgun (WGS) entry which is preliminary data.</text>
</comment>
<dbReference type="Proteomes" id="UP000198374">
    <property type="component" value="Unassembled WGS sequence"/>
</dbReference>
<dbReference type="RefSeq" id="WP_089108052.1">
    <property type="nucleotide sequence ID" value="NZ_BCMF01000001.1"/>
</dbReference>
<protein>
    <recommendedName>
        <fullName evidence="4">WxL domain-containing protein</fullName>
    </recommendedName>
</protein>
<reference evidence="2 3" key="1">
    <citation type="submission" date="2015-11" db="EMBL/GenBank/DDBJ databases">
        <title>Draft genome sequences of new species of the genus Lactobacillus isolated from orchardgrass silage.</title>
        <authorList>
            <person name="Tohno M."/>
            <person name="Tanizawa Y."/>
            <person name="Arita M."/>
        </authorList>
    </citation>
    <scope>NUCLEOTIDE SEQUENCE [LARGE SCALE GENOMIC DNA]</scope>
    <source>
        <strain evidence="2 3">IWT30</strain>
    </source>
</reference>
<evidence type="ECO:0000313" key="3">
    <source>
        <dbReference type="Proteomes" id="UP000198374"/>
    </source>
</evidence>